<dbReference type="Gene3D" id="3.40.33.10">
    <property type="entry name" value="CAP"/>
    <property type="match status" value="1"/>
</dbReference>
<organism evidence="3 4">
    <name type="scientific">Lujinxingia vulgaris</name>
    <dbReference type="NCBI Taxonomy" id="2600176"/>
    <lineage>
        <taxon>Bacteria</taxon>
        <taxon>Deltaproteobacteria</taxon>
        <taxon>Bradymonadales</taxon>
        <taxon>Lujinxingiaceae</taxon>
        <taxon>Lujinxingia</taxon>
    </lineage>
</organism>
<dbReference type="OrthoDB" id="68195at2"/>
<keyword evidence="1" id="KW-0732">Signal</keyword>
<dbReference type="AlphaFoldDB" id="A0A5C6X4Z8"/>
<dbReference type="RefSeq" id="WP_146974154.1">
    <property type="nucleotide sequence ID" value="NZ_VOSL01000043.1"/>
</dbReference>
<dbReference type="Proteomes" id="UP000321046">
    <property type="component" value="Unassembled WGS sequence"/>
</dbReference>
<name>A0A5C6X4Z8_9DELT</name>
<accession>A0A5C6X4Z8</accession>
<sequence length="264" mass="28799">MRNILNFWQPTALVAMAALAIGVGCGEPDAEPLYIPEDPQELCEMACGNIYETCDMNLTYTDGARMGQNACVTACVEQDYFQGEAFCAAQASCSMEAIEACLPEKAPVADCSSLPDWDEELAEMEEQVVHIVNLRRAEGADCGTEGVFEPAPPVIGEGVLRCAARLHSKDMAERNYFEHVNPFTGETPFDRIEEAGYTGATPQGENIAAGQSSAEEVMAGWMDSDGHCSNIMNPDFNELGVGVFRDSSLDNDYGIYWTQKFGRR</sequence>
<evidence type="ECO:0000256" key="1">
    <source>
        <dbReference type="SAM" id="SignalP"/>
    </source>
</evidence>
<protein>
    <submittedName>
        <fullName evidence="3">CAP domain-containing protein</fullName>
    </submittedName>
</protein>
<evidence type="ECO:0000313" key="3">
    <source>
        <dbReference type="EMBL" id="TXD36839.1"/>
    </source>
</evidence>
<dbReference type="PANTHER" id="PTHR31157:SF1">
    <property type="entry name" value="SCP DOMAIN-CONTAINING PROTEIN"/>
    <property type="match status" value="1"/>
</dbReference>
<proteinExistence type="predicted"/>
<dbReference type="SUPFAM" id="SSF55797">
    <property type="entry name" value="PR-1-like"/>
    <property type="match status" value="1"/>
</dbReference>
<dbReference type="InterPro" id="IPR014044">
    <property type="entry name" value="CAP_dom"/>
</dbReference>
<evidence type="ECO:0000259" key="2">
    <source>
        <dbReference type="Pfam" id="PF00188"/>
    </source>
</evidence>
<evidence type="ECO:0000313" key="4">
    <source>
        <dbReference type="Proteomes" id="UP000321046"/>
    </source>
</evidence>
<dbReference type="CDD" id="cd05379">
    <property type="entry name" value="CAP_bacterial"/>
    <property type="match status" value="1"/>
</dbReference>
<dbReference type="InterPro" id="IPR035940">
    <property type="entry name" value="CAP_sf"/>
</dbReference>
<dbReference type="EMBL" id="VOSL01000043">
    <property type="protein sequence ID" value="TXD36839.1"/>
    <property type="molecule type" value="Genomic_DNA"/>
</dbReference>
<comment type="caution">
    <text evidence="3">The sequence shown here is derived from an EMBL/GenBank/DDBJ whole genome shotgun (WGS) entry which is preliminary data.</text>
</comment>
<reference evidence="3 4" key="1">
    <citation type="submission" date="2019-08" db="EMBL/GenBank/DDBJ databases">
        <title>Bradymonadales sp. TMQ2.</title>
        <authorList>
            <person name="Liang Q."/>
        </authorList>
    </citation>
    <scope>NUCLEOTIDE SEQUENCE [LARGE SCALE GENOMIC DNA]</scope>
    <source>
        <strain evidence="3 4">TMQ2</strain>
    </source>
</reference>
<dbReference type="Pfam" id="PF00188">
    <property type="entry name" value="CAP"/>
    <property type="match status" value="1"/>
</dbReference>
<gene>
    <name evidence="3" type="ORF">FRC96_08960</name>
</gene>
<dbReference type="PROSITE" id="PS51257">
    <property type="entry name" value="PROKAR_LIPOPROTEIN"/>
    <property type="match status" value="1"/>
</dbReference>
<feature type="signal peptide" evidence="1">
    <location>
        <begin position="1"/>
        <end position="17"/>
    </location>
</feature>
<feature type="chain" id="PRO_5022935031" evidence="1">
    <location>
        <begin position="18"/>
        <end position="264"/>
    </location>
</feature>
<dbReference type="PANTHER" id="PTHR31157">
    <property type="entry name" value="SCP DOMAIN-CONTAINING PROTEIN"/>
    <property type="match status" value="1"/>
</dbReference>
<feature type="domain" description="SCP" evidence="2">
    <location>
        <begin position="163"/>
        <end position="261"/>
    </location>
</feature>